<dbReference type="CDD" id="cd07724">
    <property type="entry name" value="POD-like_MBL-fold"/>
    <property type="match status" value="1"/>
</dbReference>
<evidence type="ECO:0000313" key="4">
    <source>
        <dbReference type="Proteomes" id="UP001279642"/>
    </source>
</evidence>
<protein>
    <submittedName>
        <fullName evidence="3">MBL fold metallo-hydrolase</fullName>
    </submittedName>
</protein>
<proteinExistence type="predicted"/>
<evidence type="ECO:0000256" key="1">
    <source>
        <dbReference type="ARBA" id="ARBA00022723"/>
    </source>
</evidence>
<dbReference type="InterPro" id="IPR051682">
    <property type="entry name" value="Mito_Persulfide_Diox"/>
</dbReference>
<evidence type="ECO:0000259" key="2">
    <source>
        <dbReference type="SMART" id="SM00849"/>
    </source>
</evidence>
<comment type="caution">
    <text evidence="3">The sequence shown here is derived from an EMBL/GenBank/DDBJ whole genome shotgun (WGS) entry which is preliminary data.</text>
</comment>
<dbReference type="InterPro" id="IPR036866">
    <property type="entry name" value="RibonucZ/Hydroxyglut_hydro"/>
</dbReference>
<reference evidence="3 4" key="1">
    <citation type="journal article" date="2016" name="Antonie Van Leeuwenhoek">
        <title>Dongia soli sp. nov., isolated from soil from Dokdo, Korea.</title>
        <authorList>
            <person name="Kim D.U."/>
            <person name="Lee H."/>
            <person name="Kim H."/>
            <person name="Kim S.G."/>
            <person name="Ka J.O."/>
        </authorList>
    </citation>
    <scope>NUCLEOTIDE SEQUENCE [LARGE SCALE GENOMIC DNA]</scope>
    <source>
        <strain evidence="3 4">D78</strain>
    </source>
</reference>
<dbReference type="EMBL" id="JAXCLW010000001">
    <property type="protein sequence ID" value="MDY0881678.1"/>
    <property type="molecule type" value="Genomic_DNA"/>
</dbReference>
<name>A0ABU5E650_9PROT</name>
<accession>A0ABU5E650</accession>
<keyword evidence="1" id="KW-0479">Metal-binding</keyword>
<feature type="domain" description="Metallo-beta-lactamase" evidence="2">
    <location>
        <begin position="19"/>
        <end position="209"/>
    </location>
</feature>
<sequence length="291" mass="31782">MQSEAVQPEVTPFFHQPTKTISYVVADRQAARCAIIDPVLDFDPKSGRTGTETADLVLAFIAARAYRLDWILETHAHADHLSAGAYIKHRQGGQIAIGAEIGLTQRHFGHLFNLTDMAEANGAPFDHLFHDGDAVMLGGIDGVVLHTPGHTPACVTYVIGDAAFVGDTLFMPDYGTARCDFPGGDARQLYHSIHRILDLPPATRLFMCHDYQPGGREPAWETTVAAQRAGNIHIHEGVGEEDFVAMREARDRTLAVPDLLLPAIQVNIRAGLLPAPEVNGRRYLKLPLDSL</sequence>
<gene>
    <name evidence="3" type="ORF">SMD27_02370</name>
</gene>
<dbReference type="PANTHER" id="PTHR43084">
    <property type="entry name" value="PERSULFIDE DIOXYGENASE ETHE1"/>
    <property type="match status" value="1"/>
</dbReference>
<dbReference type="Proteomes" id="UP001279642">
    <property type="component" value="Unassembled WGS sequence"/>
</dbReference>
<keyword evidence="4" id="KW-1185">Reference proteome</keyword>
<dbReference type="InterPro" id="IPR044528">
    <property type="entry name" value="POD-like_MBL-fold"/>
</dbReference>
<dbReference type="RefSeq" id="WP_320506732.1">
    <property type="nucleotide sequence ID" value="NZ_JAXCLW010000001.1"/>
</dbReference>
<dbReference type="InterPro" id="IPR001279">
    <property type="entry name" value="Metallo-B-lactamas"/>
</dbReference>
<dbReference type="PANTHER" id="PTHR43084:SF1">
    <property type="entry name" value="PERSULFIDE DIOXYGENASE ETHE1, MITOCHONDRIAL"/>
    <property type="match status" value="1"/>
</dbReference>
<dbReference type="SMART" id="SM00849">
    <property type="entry name" value="Lactamase_B"/>
    <property type="match status" value="1"/>
</dbReference>
<dbReference type="Pfam" id="PF00753">
    <property type="entry name" value="Lactamase_B"/>
    <property type="match status" value="1"/>
</dbReference>
<dbReference type="Gene3D" id="3.60.15.10">
    <property type="entry name" value="Ribonuclease Z/Hydroxyacylglutathione hydrolase-like"/>
    <property type="match status" value="1"/>
</dbReference>
<dbReference type="SUPFAM" id="SSF56281">
    <property type="entry name" value="Metallo-hydrolase/oxidoreductase"/>
    <property type="match status" value="1"/>
</dbReference>
<evidence type="ECO:0000313" key="3">
    <source>
        <dbReference type="EMBL" id="MDY0881678.1"/>
    </source>
</evidence>
<organism evidence="3 4">
    <name type="scientific">Dongia soli</name>
    <dbReference type="NCBI Taxonomy" id="600628"/>
    <lineage>
        <taxon>Bacteria</taxon>
        <taxon>Pseudomonadati</taxon>
        <taxon>Pseudomonadota</taxon>
        <taxon>Alphaproteobacteria</taxon>
        <taxon>Rhodospirillales</taxon>
        <taxon>Dongiaceae</taxon>
        <taxon>Dongia</taxon>
    </lineage>
</organism>